<comment type="caution">
    <text evidence="2">The sequence shown here is derived from an EMBL/GenBank/DDBJ whole genome shotgun (WGS) entry which is preliminary data.</text>
</comment>
<sequence length="76" mass="8742">MKPDHTLNDLLHVAKGKWYKLETQWKNLLNEGKRVEVNIKPIYSGSSKRPDSFEISYAVDGRVLPKEFIKNTPTGN</sequence>
<reference evidence="2 3" key="1">
    <citation type="submission" date="2018-05" db="EMBL/GenBank/DDBJ databases">
        <title>Draft Genome Sequences for a Diverse set of 7 Haemophilus Species.</title>
        <authorList>
            <person name="Nichols M."/>
            <person name="Topaz N."/>
            <person name="Wang X."/>
            <person name="Wang X."/>
            <person name="Boxrud D."/>
        </authorList>
    </citation>
    <scope>NUCLEOTIDE SEQUENCE [LARGE SCALE GENOMIC DNA]</scope>
    <source>
        <strain evidence="2 3">C2002001239</strain>
    </source>
</reference>
<gene>
    <name evidence="2" type="ORF">DPV93_04550</name>
</gene>
<dbReference type="InterPro" id="IPR044927">
    <property type="entry name" value="Endonuclea_NS_2"/>
</dbReference>
<dbReference type="GO" id="GO:0004386">
    <property type="term" value="F:helicase activity"/>
    <property type="evidence" value="ECO:0007669"/>
    <property type="project" value="UniProtKB-KW"/>
</dbReference>
<dbReference type="EMBL" id="QEPN01000003">
    <property type="protein sequence ID" value="RDE72566.1"/>
    <property type="molecule type" value="Genomic_DNA"/>
</dbReference>
<keyword evidence="2" id="KW-0378">Hydrolase</keyword>
<evidence type="ECO:0000313" key="3">
    <source>
        <dbReference type="Proteomes" id="UP000253872"/>
    </source>
</evidence>
<organism evidence="2 3">
    <name type="scientific">Haemophilus sputorum</name>
    <dbReference type="NCBI Taxonomy" id="1078480"/>
    <lineage>
        <taxon>Bacteria</taxon>
        <taxon>Pseudomonadati</taxon>
        <taxon>Pseudomonadota</taxon>
        <taxon>Gammaproteobacteria</taxon>
        <taxon>Pasteurellales</taxon>
        <taxon>Pasteurellaceae</taxon>
        <taxon>Haemophilus</taxon>
    </lineage>
</organism>
<feature type="domain" description="Type VII secretion system protein EssD-like" evidence="1">
    <location>
        <begin position="13"/>
        <end position="60"/>
    </location>
</feature>
<name>A0A369YKW8_9PAST</name>
<evidence type="ECO:0000259" key="1">
    <source>
        <dbReference type="Pfam" id="PF13930"/>
    </source>
</evidence>
<keyword evidence="2" id="KW-0347">Helicase</keyword>
<keyword evidence="2" id="KW-0547">Nucleotide-binding</keyword>
<dbReference type="AlphaFoldDB" id="A0A369YKW8"/>
<proteinExistence type="predicted"/>
<protein>
    <submittedName>
        <fullName evidence="2">Helicase</fullName>
    </submittedName>
</protein>
<keyword evidence="2" id="KW-0067">ATP-binding</keyword>
<dbReference type="Pfam" id="PF13930">
    <property type="entry name" value="Endonuclea_NS_2"/>
    <property type="match status" value="1"/>
</dbReference>
<evidence type="ECO:0000313" key="2">
    <source>
        <dbReference type="EMBL" id="RDE72566.1"/>
    </source>
</evidence>
<dbReference type="Proteomes" id="UP000253872">
    <property type="component" value="Unassembled WGS sequence"/>
</dbReference>
<accession>A0A369YKW8</accession>